<protein>
    <submittedName>
        <fullName evidence="2">Uncharacterized protein</fullName>
    </submittedName>
</protein>
<comment type="caution">
    <text evidence="2">The sequence shown here is derived from an EMBL/GenBank/DDBJ whole genome shotgun (WGS) entry which is preliminary data.</text>
</comment>
<dbReference type="Proteomes" id="UP000005143">
    <property type="component" value="Unassembled WGS sequence"/>
</dbReference>
<gene>
    <name evidence="2" type="ORF">PAI11_37940</name>
</gene>
<dbReference type="AlphaFoldDB" id="H0EAC0"/>
<evidence type="ECO:0000256" key="1">
    <source>
        <dbReference type="SAM" id="Phobius"/>
    </source>
</evidence>
<keyword evidence="1" id="KW-0812">Transmembrane</keyword>
<keyword evidence="1" id="KW-0472">Membrane</keyword>
<dbReference type="EMBL" id="AGUD01000293">
    <property type="protein sequence ID" value="EHN09374.1"/>
    <property type="molecule type" value="Genomic_DNA"/>
</dbReference>
<proteinExistence type="predicted"/>
<evidence type="ECO:0000313" key="3">
    <source>
        <dbReference type="Proteomes" id="UP000005143"/>
    </source>
</evidence>
<organism evidence="2 3">
    <name type="scientific">Patulibacter medicamentivorans</name>
    <dbReference type="NCBI Taxonomy" id="1097667"/>
    <lineage>
        <taxon>Bacteria</taxon>
        <taxon>Bacillati</taxon>
        <taxon>Actinomycetota</taxon>
        <taxon>Thermoleophilia</taxon>
        <taxon>Solirubrobacterales</taxon>
        <taxon>Patulibacteraceae</taxon>
        <taxon>Patulibacter</taxon>
    </lineage>
</organism>
<feature type="transmembrane region" description="Helical" evidence="1">
    <location>
        <begin position="16"/>
        <end position="38"/>
    </location>
</feature>
<reference evidence="2 3" key="1">
    <citation type="journal article" date="2013" name="Biodegradation">
        <title>Quantitative proteomic analysis of ibuprofen-degrading Patulibacter sp. strain I11.</title>
        <authorList>
            <person name="Almeida B."/>
            <person name="Kjeldal H."/>
            <person name="Lolas I."/>
            <person name="Knudsen A.D."/>
            <person name="Carvalho G."/>
            <person name="Nielsen K.L."/>
            <person name="Barreto Crespo M.T."/>
            <person name="Stensballe A."/>
            <person name="Nielsen J.L."/>
        </authorList>
    </citation>
    <scope>NUCLEOTIDE SEQUENCE [LARGE SCALE GENOMIC DNA]</scope>
    <source>
        <strain evidence="2 3">I11</strain>
    </source>
</reference>
<keyword evidence="3" id="KW-1185">Reference proteome</keyword>
<keyword evidence="1" id="KW-1133">Transmembrane helix</keyword>
<name>H0EAC0_9ACTN</name>
<feature type="transmembrane region" description="Helical" evidence="1">
    <location>
        <begin position="44"/>
        <end position="65"/>
    </location>
</feature>
<sequence length="114" mass="12473">MPDMPVDIGGLGDDPISAVIGIFLLILAIPALIVITILLAELLILIALLPLFLVLRAVAPVPWTIEVRRRWKLEREEQVRGWGASRARIQDIASELRLRAPQKPDAAEPAADAV</sequence>
<evidence type="ECO:0000313" key="2">
    <source>
        <dbReference type="EMBL" id="EHN09374.1"/>
    </source>
</evidence>
<accession>H0EAC0</accession>